<proteinExistence type="predicted"/>
<feature type="non-terminal residue" evidence="2">
    <location>
        <position position="226"/>
    </location>
</feature>
<dbReference type="EMBL" id="OW152815">
    <property type="protein sequence ID" value="CAH2063367.1"/>
    <property type="molecule type" value="Genomic_DNA"/>
</dbReference>
<evidence type="ECO:0000313" key="2">
    <source>
        <dbReference type="EMBL" id="CAH2063367.1"/>
    </source>
</evidence>
<organism evidence="2 3">
    <name type="scientific">Iphiclides podalirius</name>
    <name type="common">scarce swallowtail</name>
    <dbReference type="NCBI Taxonomy" id="110791"/>
    <lineage>
        <taxon>Eukaryota</taxon>
        <taxon>Metazoa</taxon>
        <taxon>Ecdysozoa</taxon>
        <taxon>Arthropoda</taxon>
        <taxon>Hexapoda</taxon>
        <taxon>Insecta</taxon>
        <taxon>Pterygota</taxon>
        <taxon>Neoptera</taxon>
        <taxon>Endopterygota</taxon>
        <taxon>Lepidoptera</taxon>
        <taxon>Glossata</taxon>
        <taxon>Ditrysia</taxon>
        <taxon>Papilionoidea</taxon>
        <taxon>Papilionidae</taxon>
        <taxon>Papilioninae</taxon>
        <taxon>Iphiclides</taxon>
    </lineage>
</organism>
<evidence type="ECO:0000256" key="1">
    <source>
        <dbReference type="SAM" id="Coils"/>
    </source>
</evidence>
<feature type="coiled-coil region" evidence="1">
    <location>
        <begin position="1"/>
        <end position="42"/>
    </location>
</feature>
<name>A0ABN8ISD0_9NEOP</name>
<keyword evidence="3" id="KW-1185">Reference proteome</keyword>
<dbReference type="Proteomes" id="UP000837857">
    <property type="component" value="Chromosome 3"/>
</dbReference>
<accession>A0ABN8ISD0</accession>
<sequence length="226" mass="25285">MRATREQLVLLNSNMSKLSERVETCENRIDSLCARMNEQERLIDEKSDSSLLSVIEQLKAGINERDQELLMNDIQFSCVPEQKGENPLHIVISLANKLGVSLSETDVVSCERLGRSPESVIEVSPTIRPRLIVVRLARRALRDQLLQAARVRRGATTEGVGVPGPSRRFYVNERLTKIKIDSCSGRPVKMLSVPTGGLFGPKMAEYMCGNGRMEIPHVIEFEPLLT</sequence>
<gene>
    <name evidence="2" type="ORF">IPOD504_LOCUS12489</name>
</gene>
<evidence type="ECO:0000313" key="3">
    <source>
        <dbReference type="Proteomes" id="UP000837857"/>
    </source>
</evidence>
<keyword evidence="1" id="KW-0175">Coiled coil</keyword>
<protein>
    <submittedName>
        <fullName evidence="2">Uncharacterized protein</fullName>
    </submittedName>
</protein>
<reference evidence="2" key="1">
    <citation type="submission" date="2022-03" db="EMBL/GenBank/DDBJ databases">
        <authorList>
            <person name="Martin H S."/>
        </authorList>
    </citation>
    <scope>NUCLEOTIDE SEQUENCE</scope>
</reference>